<comment type="caution">
    <text evidence="4">The sequence shown here is derived from an EMBL/GenBank/DDBJ whole genome shotgun (WGS) entry which is preliminary data.</text>
</comment>
<keyword evidence="1" id="KW-0460">Magnesium</keyword>
<accession>A0A5J5G728</accession>
<dbReference type="RefSeq" id="WP_150433779.1">
    <property type="nucleotide sequence ID" value="NZ_VYKJ01000001.1"/>
</dbReference>
<sequence>MTEKVCLMLAAGLSSRMGQWKMMLPWEEGTVLDGALAGALSFCDRVVLVTGFRGAELQWRYRRHARITLCHNERFTDGMFSSIRCGVDATGDGPFFLALGDMPAVGRDIYRALWRRRGDRCLIPVYAQGKGHPVLLPAPVREAVRQASPQTSMKTIIERYGCQRVAVADPTIHWDMDTPAQYRQLLVRYSQ</sequence>
<dbReference type="InterPro" id="IPR025877">
    <property type="entry name" value="MobA-like_NTP_Trfase"/>
</dbReference>
<gene>
    <name evidence="3" type="ORF">FJU30_02115</name>
    <name evidence="4" type="ORF">FJU30_02650</name>
</gene>
<proteinExistence type="predicted"/>
<dbReference type="EMBL" id="VYKJ01000001">
    <property type="protein sequence ID" value="KAA9002811.1"/>
    <property type="molecule type" value="Genomic_DNA"/>
</dbReference>
<feature type="domain" description="MobA-like NTP transferase" evidence="2">
    <location>
        <begin position="7"/>
        <end position="160"/>
    </location>
</feature>
<dbReference type="GO" id="GO:0016779">
    <property type="term" value="F:nucleotidyltransferase activity"/>
    <property type="evidence" value="ECO:0007669"/>
    <property type="project" value="UniProtKB-ARBA"/>
</dbReference>
<dbReference type="EMBL" id="VYKJ01000001">
    <property type="protein sequence ID" value="KAA9002902.1"/>
    <property type="molecule type" value="Genomic_DNA"/>
</dbReference>
<evidence type="ECO:0000256" key="1">
    <source>
        <dbReference type="ARBA" id="ARBA00022842"/>
    </source>
</evidence>
<dbReference type="Pfam" id="PF12804">
    <property type="entry name" value="NTP_transf_3"/>
    <property type="match status" value="1"/>
</dbReference>
<dbReference type="Proteomes" id="UP000335415">
    <property type="component" value="Unassembled WGS sequence"/>
</dbReference>
<dbReference type="Gene3D" id="3.90.550.10">
    <property type="entry name" value="Spore Coat Polysaccharide Biosynthesis Protein SpsA, Chain A"/>
    <property type="match status" value="1"/>
</dbReference>
<dbReference type="PANTHER" id="PTHR43777:SF1">
    <property type="entry name" value="MOLYBDENUM COFACTOR CYTIDYLYLTRANSFERASE"/>
    <property type="match status" value="1"/>
</dbReference>
<dbReference type="SUPFAM" id="SSF53448">
    <property type="entry name" value="Nucleotide-diphospho-sugar transferases"/>
    <property type="match status" value="1"/>
</dbReference>
<keyword evidence="5" id="KW-1185">Reference proteome</keyword>
<evidence type="ECO:0000259" key="2">
    <source>
        <dbReference type="Pfam" id="PF12804"/>
    </source>
</evidence>
<evidence type="ECO:0000313" key="3">
    <source>
        <dbReference type="EMBL" id="KAA9002811.1"/>
    </source>
</evidence>
<name>A0A5J5G728_9GAMM</name>
<evidence type="ECO:0000313" key="5">
    <source>
        <dbReference type="Proteomes" id="UP000335415"/>
    </source>
</evidence>
<dbReference type="CDD" id="cd04182">
    <property type="entry name" value="GT_2_like_f"/>
    <property type="match status" value="1"/>
</dbReference>
<reference evidence="4 5" key="1">
    <citation type="submission" date="2019-09" db="EMBL/GenBank/DDBJ databases">
        <authorList>
            <person name="Li Y."/>
        </authorList>
    </citation>
    <scope>NUCLEOTIDE SEQUENCE [LARGE SCALE GENOMIC DNA]</scope>
    <source>
        <strain evidence="4 5">L3-3HA</strain>
    </source>
</reference>
<dbReference type="AlphaFoldDB" id="A0A5J5G728"/>
<dbReference type="PANTHER" id="PTHR43777">
    <property type="entry name" value="MOLYBDENUM COFACTOR CYTIDYLYLTRANSFERASE"/>
    <property type="match status" value="1"/>
</dbReference>
<evidence type="ECO:0000313" key="4">
    <source>
        <dbReference type="EMBL" id="KAA9002902.1"/>
    </source>
</evidence>
<organism evidence="4 5">
    <name type="scientific">Affinibrenneria salicis</name>
    <dbReference type="NCBI Taxonomy" id="2590031"/>
    <lineage>
        <taxon>Bacteria</taxon>
        <taxon>Pseudomonadati</taxon>
        <taxon>Pseudomonadota</taxon>
        <taxon>Gammaproteobacteria</taxon>
        <taxon>Enterobacterales</taxon>
        <taxon>Pectobacteriaceae</taxon>
        <taxon>Affinibrenneria</taxon>
    </lineage>
</organism>
<dbReference type="InterPro" id="IPR029044">
    <property type="entry name" value="Nucleotide-diphossugar_trans"/>
</dbReference>
<protein>
    <submittedName>
        <fullName evidence="4">NTP transferase domain-containing protein</fullName>
    </submittedName>
</protein>
<keyword evidence="4" id="KW-0808">Transferase</keyword>
<dbReference type="OrthoDB" id="5298023at2"/>